<protein>
    <submittedName>
        <fullName evidence="3">Reverse transcriptase domain-containing protein</fullName>
    </submittedName>
</protein>
<evidence type="ECO:0000313" key="3">
    <source>
        <dbReference type="WBParaSite" id="TCNE_0001508401-mRNA-1"/>
    </source>
</evidence>
<gene>
    <name evidence="1" type="ORF">TCNE_LOCUS15084</name>
</gene>
<dbReference type="EMBL" id="UYWY01022621">
    <property type="protein sequence ID" value="VDM46405.1"/>
    <property type="molecule type" value="Genomic_DNA"/>
</dbReference>
<reference evidence="1 2" key="2">
    <citation type="submission" date="2018-11" db="EMBL/GenBank/DDBJ databases">
        <authorList>
            <consortium name="Pathogen Informatics"/>
        </authorList>
    </citation>
    <scope>NUCLEOTIDE SEQUENCE [LARGE SCALE GENOMIC DNA]</scope>
</reference>
<organism evidence="2 3">
    <name type="scientific">Toxocara canis</name>
    <name type="common">Canine roundworm</name>
    <dbReference type="NCBI Taxonomy" id="6265"/>
    <lineage>
        <taxon>Eukaryota</taxon>
        <taxon>Metazoa</taxon>
        <taxon>Ecdysozoa</taxon>
        <taxon>Nematoda</taxon>
        <taxon>Chromadorea</taxon>
        <taxon>Rhabditida</taxon>
        <taxon>Spirurina</taxon>
        <taxon>Ascaridomorpha</taxon>
        <taxon>Ascaridoidea</taxon>
        <taxon>Toxocaridae</taxon>
        <taxon>Toxocara</taxon>
    </lineage>
</organism>
<dbReference type="Proteomes" id="UP000050794">
    <property type="component" value="Unassembled WGS sequence"/>
</dbReference>
<proteinExistence type="predicted"/>
<name>A0A183V2W4_TOXCA</name>
<dbReference type="WBParaSite" id="TCNE_0001508401-mRNA-1">
    <property type="protein sequence ID" value="TCNE_0001508401-mRNA-1"/>
    <property type="gene ID" value="TCNE_0001508401"/>
</dbReference>
<dbReference type="AlphaFoldDB" id="A0A183V2W4"/>
<sequence>MEAYPYVSMIDRIIPKDDENDLLKYRPISLLSDVGNQLEKRMQRQLKGNFDEVLLNTQHAFIMCRATFIAPTEIMHKLLTAMFTQLFALTIQLNMSKRFDC</sequence>
<reference evidence="3" key="1">
    <citation type="submission" date="2016-06" db="UniProtKB">
        <authorList>
            <consortium name="WormBaseParasite"/>
        </authorList>
    </citation>
    <scope>IDENTIFICATION</scope>
</reference>
<accession>A0A183V2W4</accession>
<keyword evidence="2" id="KW-1185">Reference proteome</keyword>
<evidence type="ECO:0000313" key="1">
    <source>
        <dbReference type="EMBL" id="VDM46405.1"/>
    </source>
</evidence>
<evidence type="ECO:0000313" key="2">
    <source>
        <dbReference type="Proteomes" id="UP000050794"/>
    </source>
</evidence>